<protein>
    <recommendedName>
        <fullName evidence="3">Hydrogenase</fullName>
    </recommendedName>
</protein>
<reference evidence="2" key="1">
    <citation type="journal article" date="2014" name="Front. Microbiol.">
        <title>High frequency of phylogenetically diverse reductive dehalogenase-homologous genes in deep subseafloor sedimentary metagenomes.</title>
        <authorList>
            <person name="Kawai M."/>
            <person name="Futagami T."/>
            <person name="Toyoda A."/>
            <person name="Takaki Y."/>
            <person name="Nishi S."/>
            <person name="Hori S."/>
            <person name="Arai W."/>
            <person name="Tsubouchi T."/>
            <person name="Morono Y."/>
            <person name="Uchiyama I."/>
            <person name="Ito T."/>
            <person name="Fujiyama A."/>
            <person name="Inagaki F."/>
            <person name="Takami H."/>
        </authorList>
    </citation>
    <scope>NUCLEOTIDE SEQUENCE</scope>
    <source>
        <strain evidence="2">Expedition CK06-06</strain>
    </source>
</reference>
<accession>X1I758</accession>
<dbReference type="AlphaFoldDB" id="X1I758"/>
<proteinExistence type="predicted"/>
<name>X1I758_9ZZZZ</name>
<dbReference type="EMBL" id="BARU01034569">
    <property type="protein sequence ID" value="GAH65105.1"/>
    <property type="molecule type" value="Genomic_DNA"/>
</dbReference>
<keyword evidence="1" id="KW-0472">Membrane</keyword>
<evidence type="ECO:0000313" key="2">
    <source>
        <dbReference type="EMBL" id="GAH65105.1"/>
    </source>
</evidence>
<comment type="caution">
    <text evidence="2">The sequence shown here is derived from an EMBL/GenBank/DDBJ whole genome shotgun (WGS) entry which is preliminary data.</text>
</comment>
<evidence type="ECO:0000256" key="1">
    <source>
        <dbReference type="SAM" id="Phobius"/>
    </source>
</evidence>
<sequence>MSISGLAYSPWSPIFWLLAFVVVMIMAYFFRRRGQKKYKKDTEQTKIFLCGEEVPEAKQRHIRAHNVYWGFFETMKEYYDANIKAHTGIINDYIIWFLVLIAISAIILFIVGIV</sequence>
<evidence type="ECO:0008006" key="3">
    <source>
        <dbReference type="Google" id="ProtNLM"/>
    </source>
</evidence>
<feature type="transmembrane region" description="Helical" evidence="1">
    <location>
        <begin position="93"/>
        <end position="113"/>
    </location>
</feature>
<organism evidence="2">
    <name type="scientific">marine sediment metagenome</name>
    <dbReference type="NCBI Taxonomy" id="412755"/>
    <lineage>
        <taxon>unclassified sequences</taxon>
        <taxon>metagenomes</taxon>
        <taxon>ecological metagenomes</taxon>
    </lineage>
</organism>
<gene>
    <name evidence="2" type="ORF">S03H2_54243</name>
</gene>
<keyword evidence="1" id="KW-0812">Transmembrane</keyword>
<keyword evidence="1" id="KW-1133">Transmembrane helix</keyword>
<feature type="transmembrane region" description="Helical" evidence="1">
    <location>
        <begin position="12"/>
        <end position="30"/>
    </location>
</feature>